<organism evidence="2 3">
    <name type="scientific">Flexivirga endophytica</name>
    <dbReference type="NCBI Taxonomy" id="1849103"/>
    <lineage>
        <taxon>Bacteria</taxon>
        <taxon>Bacillati</taxon>
        <taxon>Actinomycetota</taxon>
        <taxon>Actinomycetes</taxon>
        <taxon>Micrococcales</taxon>
        <taxon>Dermacoccaceae</taxon>
        <taxon>Flexivirga</taxon>
    </lineage>
</organism>
<gene>
    <name evidence="2" type="ORF">GCM10011492_19820</name>
</gene>
<dbReference type="Proteomes" id="UP000636793">
    <property type="component" value="Unassembled WGS sequence"/>
</dbReference>
<evidence type="ECO:0000313" key="2">
    <source>
        <dbReference type="EMBL" id="GGB29475.1"/>
    </source>
</evidence>
<keyword evidence="3" id="KW-1185">Reference proteome</keyword>
<accession>A0A916T4R5</accession>
<reference evidence="2" key="1">
    <citation type="journal article" date="2014" name="Int. J. Syst. Evol. Microbiol.">
        <title>Complete genome sequence of Corynebacterium casei LMG S-19264T (=DSM 44701T), isolated from a smear-ripened cheese.</title>
        <authorList>
            <consortium name="US DOE Joint Genome Institute (JGI-PGF)"/>
            <person name="Walter F."/>
            <person name="Albersmeier A."/>
            <person name="Kalinowski J."/>
            <person name="Ruckert C."/>
        </authorList>
    </citation>
    <scope>NUCLEOTIDE SEQUENCE</scope>
    <source>
        <strain evidence="2">CGMCC 1.15085</strain>
    </source>
</reference>
<feature type="compositionally biased region" description="Polar residues" evidence="1">
    <location>
        <begin position="1"/>
        <end position="10"/>
    </location>
</feature>
<proteinExistence type="predicted"/>
<reference evidence="2" key="2">
    <citation type="submission" date="2020-09" db="EMBL/GenBank/DDBJ databases">
        <authorList>
            <person name="Sun Q."/>
            <person name="Zhou Y."/>
        </authorList>
    </citation>
    <scope>NUCLEOTIDE SEQUENCE</scope>
    <source>
        <strain evidence="2">CGMCC 1.15085</strain>
    </source>
</reference>
<sequence>MKTTQSLNASRHQHHDHDRAPLGFSGRVRALWRNQEDAQQLLLEKQAPWLRRR</sequence>
<feature type="region of interest" description="Disordered" evidence="1">
    <location>
        <begin position="1"/>
        <end position="23"/>
    </location>
</feature>
<dbReference type="AlphaFoldDB" id="A0A916T4R5"/>
<evidence type="ECO:0000313" key="3">
    <source>
        <dbReference type="Proteomes" id="UP000636793"/>
    </source>
</evidence>
<comment type="caution">
    <text evidence="2">The sequence shown here is derived from an EMBL/GenBank/DDBJ whole genome shotgun (WGS) entry which is preliminary data.</text>
</comment>
<dbReference type="EMBL" id="BMHI01000003">
    <property type="protein sequence ID" value="GGB29475.1"/>
    <property type="molecule type" value="Genomic_DNA"/>
</dbReference>
<dbReference type="RefSeq" id="WP_188836850.1">
    <property type="nucleotide sequence ID" value="NZ_BMHI01000003.1"/>
</dbReference>
<name>A0A916T4R5_9MICO</name>
<protein>
    <submittedName>
        <fullName evidence="2">Uncharacterized protein</fullName>
    </submittedName>
</protein>
<evidence type="ECO:0000256" key="1">
    <source>
        <dbReference type="SAM" id="MobiDB-lite"/>
    </source>
</evidence>